<evidence type="ECO:0000313" key="4">
    <source>
        <dbReference type="Proteomes" id="UP001369086"/>
    </source>
</evidence>
<dbReference type="PANTHER" id="PTHR14581">
    <property type="match status" value="1"/>
</dbReference>
<dbReference type="InterPro" id="IPR028237">
    <property type="entry name" value="PRR15"/>
</dbReference>
<gene>
    <name evidence="3" type="ORF">HHUSO_G3376</name>
</gene>
<feature type="compositionally biased region" description="Polar residues" evidence="2">
    <location>
        <begin position="43"/>
        <end position="52"/>
    </location>
</feature>
<sequence length="122" mass="14031">APQREMAETKSWWKSVTLRKKTKDSAAQQDSSQEHQASHDKTAITTDSNSCQESKHTSLILAGTEYTEHKFENGFNEKTSRRNLKISRSGRFKEKRWVRAGLPENSNFYEDNNNASVSEELH</sequence>
<dbReference type="EMBL" id="JAHFZB010000003">
    <property type="protein sequence ID" value="KAK6491338.1"/>
    <property type="molecule type" value="Genomic_DNA"/>
</dbReference>
<feature type="compositionally biased region" description="Basic and acidic residues" evidence="2">
    <location>
        <begin position="32"/>
        <end position="42"/>
    </location>
</feature>
<proteinExistence type="inferred from homology"/>
<feature type="non-terminal residue" evidence="3">
    <location>
        <position position="1"/>
    </location>
</feature>
<feature type="region of interest" description="Disordered" evidence="2">
    <location>
        <begin position="20"/>
        <end position="56"/>
    </location>
</feature>
<reference evidence="3 4" key="1">
    <citation type="submission" date="2021-05" db="EMBL/GenBank/DDBJ databases">
        <authorList>
            <person name="Zahm M."/>
            <person name="Klopp C."/>
            <person name="Cabau C."/>
            <person name="Kuhl H."/>
            <person name="Suciu R."/>
            <person name="Ciorpac M."/>
            <person name="Holostenco D."/>
            <person name="Gessner J."/>
            <person name="Wuertz S."/>
            <person name="Hohne C."/>
            <person name="Stock M."/>
            <person name="Gislard M."/>
            <person name="Lluch J."/>
            <person name="Milhes M."/>
            <person name="Lampietro C."/>
            <person name="Lopez Roques C."/>
            <person name="Donnadieu C."/>
            <person name="Du K."/>
            <person name="Schartl M."/>
            <person name="Guiguen Y."/>
        </authorList>
    </citation>
    <scope>NUCLEOTIDE SEQUENCE [LARGE SCALE GENOMIC DNA]</scope>
    <source>
        <strain evidence="3">Hh-F2</strain>
        <tissue evidence="3">Blood</tissue>
    </source>
</reference>
<protein>
    <submittedName>
        <fullName evidence="3">Proline-rich protein 15-like</fullName>
    </submittedName>
</protein>
<keyword evidence="4" id="KW-1185">Reference proteome</keyword>
<accession>A0ABR1A2M9</accession>
<evidence type="ECO:0000313" key="3">
    <source>
        <dbReference type="EMBL" id="KAK6491338.1"/>
    </source>
</evidence>
<dbReference type="PANTHER" id="PTHR14581:SF4">
    <property type="entry name" value="PROLINE-RICH PROTEIN 15"/>
    <property type="match status" value="1"/>
</dbReference>
<comment type="caution">
    <text evidence="3">The sequence shown here is derived from an EMBL/GenBank/DDBJ whole genome shotgun (WGS) entry which is preliminary data.</text>
</comment>
<dbReference type="Proteomes" id="UP001369086">
    <property type="component" value="Unassembled WGS sequence"/>
</dbReference>
<name>A0ABR1A2M9_HUSHU</name>
<dbReference type="Pfam" id="PF15321">
    <property type="entry name" value="ATAD4"/>
    <property type="match status" value="1"/>
</dbReference>
<organism evidence="3 4">
    <name type="scientific">Huso huso</name>
    <name type="common">Beluga</name>
    <name type="synonym">Acipenser huso</name>
    <dbReference type="NCBI Taxonomy" id="61971"/>
    <lineage>
        <taxon>Eukaryota</taxon>
        <taxon>Metazoa</taxon>
        <taxon>Chordata</taxon>
        <taxon>Craniata</taxon>
        <taxon>Vertebrata</taxon>
        <taxon>Euteleostomi</taxon>
        <taxon>Actinopterygii</taxon>
        <taxon>Chondrostei</taxon>
        <taxon>Acipenseriformes</taxon>
        <taxon>Acipenseridae</taxon>
        <taxon>Huso</taxon>
    </lineage>
</organism>
<evidence type="ECO:0000256" key="1">
    <source>
        <dbReference type="ARBA" id="ARBA00010096"/>
    </source>
</evidence>
<comment type="similarity">
    <text evidence="1">Belongs to the PRR15 family.</text>
</comment>
<evidence type="ECO:0000256" key="2">
    <source>
        <dbReference type="SAM" id="MobiDB-lite"/>
    </source>
</evidence>